<keyword evidence="3" id="KW-1185">Reference proteome</keyword>
<gene>
    <name evidence="2" type="ORF">LDG_7617</name>
</gene>
<reference evidence="2 3" key="1">
    <citation type="journal article" date="2011" name="BMC Genomics">
        <title>Insight into cross-talk between intra-amoebal pathogens.</title>
        <authorList>
            <person name="Gimenez G."/>
            <person name="Bertelli C."/>
            <person name="Moliner C."/>
            <person name="Robert C."/>
            <person name="Raoult D."/>
            <person name="Fournier P.E."/>
            <person name="Greub G."/>
        </authorList>
    </citation>
    <scope>NUCLEOTIDE SEQUENCE [LARGE SCALE GENOMIC DNA]</scope>
    <source>
        <strain evidence="2 3">LLAP12</strain>
    </source>
</reference>
<dbReference type="Proteomes" id="UP000002770">
    <property type="component" value="Unassembled WGS sequence"/>
</dbReference>
<sequence length="173" mass="19729">MKKQQGFIFLMTLIVVAVISLLVLTSMQHILLYHKAINKQEELHQNFYQLEAIALQLSRHAMFGADCVGHKDAANQVMQKLLRREGCSLREGVSDYQYFIEDLGAFPCLVVQKNGLRRASYHRRVSVVRMDEGYPVSLLQVRFISAGAVMKCEAKARVIRSGMSSWRYFASVD</sequence>
<protein>
    <recommendedName>
        <fullName evidence="4">Type 4 fimbrial biogenesis protein PilX N-terminal domain-containing protein</fullName>
    </recommendedName>
</protein>
<organism evidence="2 3">
    <name type="scientific">Legionella drancourtii LLAP12</name>
    <dbReference type="NCBI Taxonomy" id="658187"/>
    <lineage>
        <taxon>Bacteria</taxon>
        <taxon>Pseudomonadati</taxon>
        <taxon>Pseudomonadota</taxon>
        <taxon>Gammaproteobacteria</taxon>
        <taxon>Legionellales</taxon>
        <taxon>Legionellaceae</taxon>
        <taxon>Legionella</taxon>
    </lineage>
</organism>
<keyword evidence="1" id="KW-0812">Transmembrane</keyword>
<evidence type="ECO:0008006" key="4">
    <source>
        <dbReference type="Google" id="ProtNLM"/>
    </source>
</evidence>
<evidence type="ECO:0000313" key="2">
    <source>
        <dbReference type="EMBL" id="EHL30286.1"/>
    </source>
</evidence>
<proteinExistence type="predicted"/>
<dbReference type="OrthoDB" id="5652060at2"/>
<dbReference type="STRING" id="658187.LDG_7617"/>
<dbReference type="AlphaFoldDB" id="G9EQR5"/>
<feature type="transmembrane region" description="Helical" evidence="1">
    <location>
        <begin position="6"/>
        <end position="25"/>
    </location>
</feature>
<dbReference type="HOGENOM" id="CLU_125925_0_0_6"/>
<dbReference type="RefSeq" id="WP_006871520.1">
    <property type="nucleotide sequence ID" value="NZ_JH413832.1"/>
</dbReference>
<evidence type="ECO:0000313" key="3">
    <source>
        <dbReference type="Proteomes" id="UP000002770"/>
    </source>
</evidence>
<keyword evidence="1" id="KW-0472">Membrane</keyword>
<dbReference type="eggNOG" id="ENOG5031E6B">
    <property type="taxonomic scope" value="Bacteria"/>
</dbReference>
<evidence type="ECO:0000256" key="1">
    <source>
        <dbReference type="SAM" id="Phobius"/>
    </source>
</evidence>
<name>G9EQR5_9GAMM</name>
<dbReference type="EMBL" id="JH413832">
    <property type="protein sequence ID" value="EHL30286.1"/>
    <property type="molecule type" value="Genomic_DNA"/>
</dbReference>
<accession>G9EQR5</accession>
<dbReference type="InParanoid" id="G9EQR5"/>
<keyword evidence="1" id="KW-1133">Transmembrane helix</keyword>